<dbReference type="RefSeq" id="WP_108213361.1">
    <property type="nucleotide sequence ID" value="NZ_QBKI01000011.1"/>
</dbReference>
<evidence type="ECO:0000256" key="1">
    <source>
        <dbReference type="SAM" id="MobiDB-lite"/>
    </source>
</evidence>
<evidence type="ECO:0000313" key="2">
    <source>
        <dbReference type="EMBL" id="PTX14436.1"/>
    </source>
</evidence>
<dbReference type="Proteomes" id="UP000244225">
    <property type="component" value="Unassembled WGS sequence"/>
</dbReference>
<proteinExistence type="predicted"/>
<dbReference type="AlphaFoldDB" id="A0A2T5YD39"/>
<dbReference type="EMBL" id="QBKI01000011">
    <property type="protein sequence ID" value="PTX14436.1"/>
    <property type="molecule type" value="Genomic_DNA"/>
</dbReference>
<reference evidence="2 3" key="1">
    <citation type="submission" date="2018-04" db="EMBL/GenBank/DDBJ databases">
        <title>Genomic Encyclopedia of Archaeal and Bacterial Type Strains, Phase II (KMG-II): from individual species to whole genera.</title>
        <authorList>
            <person name="Goeker M."/>
        </authorList>
    </citation>
    <scope>NUCLEOTIDE SEQUENCE [LARGE SCALE GENOMIC DNA]</scope>
    <source>
        <strain evidence="2 3">DSM 100162</strain>
    </source>
</reference>
<keyword evidence="3" id="KW-1185">Reference proteome</keyword>
<organism evidence="2 3">
    <name type="scientific">Pontibacter mucosus</name>
    <dbReference type="NCBI Taxonomy" id="1649266"/>
    <lineage>
        <taxon>Bacteria</taxon>
        <taxon>Pseudomonadati</taxon>
        <taxon>Bacteroidota</taxon>
        <taxon>Cytophagia</taxon>
        <taxon>Cytophagales</taxon>
        <taxon>Hymenobacteraceae</taxon>
        <taxon>Pontibacter</taxon>
    </lineage>
</organism>
<gene>
    <name evidence="2" type="ORF">C8N40_111101</name>
</gene>
<feature type="region of interest" description="Disordered" evidence="1">
    <location>
        <begin position="155"/>
        <end position="174"/>
    </location>
</feature>
<sequence length="174" mass="19943">MAAVRKKHEQERDRNIVAEYYVKGYSTRAIAQIIADKVGGGYTLNHNTVSNDVKYLLKQWQNERINDINEQKVLELSKLDKLEQTYWQAWEKSIEDHKKSSKKLKGKGDKPDYKEMTETEVVAYGNPAYLAGIERCIDKRCKILGIDAPQKHDITTGGKPFQGFNFLPDAQPNP</sequence>
<protein>
    <submittedName>
        <fullName evidence="2">Uncharacterized protein</fullName>
    </submittedName>
</protein>
<comment type="caution">
    <text evidence="2">The sequence shown here is derived from an EMBL/GenBank/DDBJ whole genome shotgun (WGS) entry which is preliminary data.</text>
</comment>
<accession>A0A2T5YD39</accession>
<evidence type="ECO:0000313" key="3">
    <source>
        <dbReference type="Proteomes" id="UP000244225"/>
    </source>
</evidence>
<dbReference type="OrthoDB" id="981107at2"/>
<name>A0A2T5YD39_9BACT</name>